<dbReference type="Proteomes" id="UP000035682">
    <property type="component" value="Unplaced"/>
</dbReference>
<dbReference type="WBParaSite" id="SRAE_1000057600.1">
    <property type="protein sequence ID" value="SRAE_1000057600.1"/>
    <property type="gene ID" value="WBGene00257173"/>
</dbReference>
<accession>A0A090MUM3</accession>
<dbReference type="AlphaFoldDB" id="A0A090MUM3"/>
<reference evidence="1 2" key="1">
    <citation type="submission" date="2014-09" db="EMBL/GenBank/DDBJ databases">
        <authorList>
            <person name="Martin A.A."/>
        </authorList>
    </citation>
    <scope>NUCLEOTIDE SEQUENCE</scope>
    <source>
        <strain evidence="2">ED321</strain>
        <strain evidence="1">ED321 Heterogonic</strain>
    </source>
</reference>
<dbReference type="WormBase" id="SRAE_1000057600">
    <property type="protein sequence ID" value="SRP01630"/>
    <property type="gene ID" value="WBGene00257173"/>
</dbReference>
<organism evidence="1">
    <name type="scientific">Strongyloides ratti</name>
    <name type="common">Parasitic roundworm</name>
    <dbReference type="NCBI Taxonomy" id="34506"/>
    <lineage>
        <taxon>Eukaryota</taxon>
        <taxon>Metazoa</taxon>
        <taxon>Ecdysozoa</taxon>
        <taxon>Nematoda</taxon>
        <taxon>Chromadorea</taxon>
        <taxon>Rhabditida</taxon>
        <taxon>Tylenchina</taxon>
        <taxon>Panagrolaimomorpha</taxon>
        <taxon>Strongyloidoidea</taxon>
        <taxon>Strongyloididae</taxon>
        <taxon>Strongyloides</taxon>
    </lineage>
</organism>
<dbReference type="RefSeq" id="XP_024501505.1">
    <property type="nucleotide sequence ID" value="XM_024647426.1"/>
</dbReference>
<dbReference type="EMBL" id="LN609528">
    <property type="protein sequence ID" value="CEF62303.1"/>
    <property type="molecule type" value="Genomic_DNA"/>
</dbReference>
<evidence type="ECO:0000313" key="3">
    <source>
        <dbReference type="WBParaSite" id="SRAE_1000057600.1"/>
    </source>
</evidence>
<evidence type="ECO:0000313" key="2">
    <source>
        <dbReference type="Proteomes" id="UP000035682"/>
    </source>
</evidence>
<name>A0A090MUM3_STRRB</name>
<sequence length="205" mass="23130">MNEFNKLVTQTEENRNLLCLLNNKVDSLLKRFDKLEGKFCTTSVVNQHITPPASDSETFKAESHVLNSFKNISFSDSSSEEEIGEFKDAIQEPPLFMFEKDDFKVEEEVPSKSVVYSGSLYYSYTKSKSKRISSMECKFKNNVPGAILEIKRNDGSSCDDDLQVICGIKAEGIYELEERKGDIRLVLLKIGDKAAALELFNGLND</sequence>
<reference evidence="3" key="2">
    <citation type="submission" date="2020-12" db="UniProtKB">
        <authorList>
            <consortium name="WormBaseParasite"/>
        </authorList>
    </citation>
    <scope>IDENTIFICATION</scope>
</reference>
<dbReference type="GeneID" id="36374668"/>
<gene>
    <name evidence="1 3 4" type="ORF">SRAE_1000057600</name>
</gene>
<dbReference type="CTD" id="36374668"/>
<evidence type="ECO:0000313" key="4">
    <source>
        <dbReference type="WormBase" id="SRAE_1000057600"/>
    </source>
</evidence>
<proteinExistence type="predicted"/>
<keyword evidence="2" id="KW-1185">Reference proteome</keyword>
<protein>
    <submittedName>
        <fullName evidence="1 3">Uncharacterized protein</fullName>
    </submittedName>
</protein>
<evidence type="ECO:0000313" key="1">
    <source>
        <dbReference type="EMBL" id="CEF62303.1"/>
    </source>
</evidence>